<accession>A0A426Y5R7</accession>
<name>A0A426Y5R7_ENSVE</name>
<sequence>MKAYWRGAATYRVTACDHSDADRTPIEVALAGISALDSKGCTRRGCRPRAMVATREAVGGNVYHYRLLRAGIVVAKVVVNLETALNNSENSKVCPSI</sequence>
<dbReference type="AlphaFoldDB" id="A0A426Y5R7"/>
<dbReference type="Proteomes" id="UP000287651">
    <property type="component" value="Unassembled WGS sequence"/>
</dbReference>
<evidence type="ECO:0000313" key="1">
    <source>
        <dbReference type="EMBL" id="RRT47054.1"/>
    </source>
</evidence>
<organism evidence="1 2">
    <name type="scientific">Ensete ventricosum</name>
    <name type="common">Abyssinian banana</name>
    <name type="synonym">Musa ensete</name>
    <dbReference type="NCBI Taxonomy" id="4639"/>
    <lineage>
        <taxon>Eukaryota</taxon>
        <taxon>Viridiplantae</taxon>
        <taxon>Streptophyta</taxon>
        <taxon>Embryophyta</taxon>
        <taxon>Tracheophyta</taxon>
        <taxon>Spermatophyta</taxon>
        <taxon>Magnoliopsida</taxon>
        <taxon>Liliopsida</taxon>
        <taxon>Zingiberales</taxon>
        <taxon>Musaceae</taxon>
        <taxon>Ensete</taxon>
    </lineage>
</organism>
<reference evidence="1 2" key="1">
    <citation type="journal article" date="2014" name="Agronomy (Basel)">
        <title>A Draft Genome Sequence for Ensete ventricosum, the Drought-Tolerant Tree Against Hunger.</title>
        <authorList>
            <person name="Harrison J."/>
            <person name="Moore K.A."/>
            <person name="Paszkiewicz K."/>
            <person name="Jones T."/>
            <person name="Grant M."/>
            <person name="Ambacheew D."/>
            <person name="Muzemil S."/>
            <person name="Studholme D.J."/>
        </authorList>
    </citation>
    <scope>NUCLEOTIDE SEQUENCE [LARGE SCALE GENOMIC DNA]</scope>
</reference>
<gene>
    <name evidence="1" type="ORF">B296_00053997</name>
</gene>
<dbReference type="EMBL" id="AMZH03014789">
    <property type="protein sequence ID" value="RRT47054.1"/>
    <property type="molecule type" value="Genomic_DNA"/>
</dbReference>
<evidence type="ECO:0000313" key="2">
    <source>
        <dbReference type="Proteomes" id="UP000287651"/>
    </source>
</evidence>
<protein>
    <submittedName>
        <fullName evidence="1">Uncharacterized protein</fullName>
    </submittedName>
</protein>
<proteinExistence type="predicted"/>
<comment type="caution">
    <text evidence="1">The sequence shown here is derived from an EMBL/GenBank/DDBJ whole genome shotgun (WGS) entry which is preliminary data.</text>
</comment>